<reference evidence="1 2" key="1">
    <citation type="journal article" date="2019" name="Sci. Rep.">
        <title>Orb-weaving spider Araneus ventricosus genome elucidates the spidroin gene catalogue.</title>
        <authorList>
            <person name="Kono N."/>
            <person name="Nakamura H."/>
            <person name="Ohtoshi R."/>
            <person name="Moran D.A.P."/>
            <person name="Shinohara A."/>
            <person name="Yoshida Y."/>
            <person name="Fujiwara M."/>
            <person name="Mori M."/>
            <person name="Tomita M."/>
            <person name="Arakawa K."/>
        </authorList>
    </citation>
    <scope>NUCLEOTIDE SEQUENCE [LARGE SCALE GENOMIC DNA]</scope>
</reference>
<dbReference type="AlphaFoldDB" id="A0A4Y2V7W4"/>
<evidence type="ECO:0000313" key="1">
    <source>
        <dbReference type="EMBL" id="GBO21395.1"/>
    </source>
</evidence>
<evidence type="ECO:0000313" key="2">
    <source>
        <dbReference type="Proteomes" id="UP000499080"/>
    </source>
</evidence>
<keyword evidence="2" id="KW-1185">Reference proteome</keyword>
<sequence length="108" mass="12656">MEAHGLYWERTRRSETMSDDLILIIFTSLLKQHEGCFGRDLVNFNCSQMTRTTPELAPPLQTFEQHQQEDVWPPIYDLECNGPHTRRIFGGIGFSNWKPPTPKPRPYH</sequence>
<organism evidence="1 2">
    <name type="scientific">Araneus ventricosus</name>
    <name type="common">Orbweaver spider</name>
    <name type="synonym">Epeira ventricosa</name>
    <dbReference type="NCBI Taxonomy" id="182803"/>
    <lineage>
        <taxon>Eukaryota</taxon>
        <taxon>Metazoa</taxon>
        <taxon>Ecdysozoa</taxon>
        <taxon>Arthropoda</taxon>
        <taxon>Chelicerata</taxon>
        <taxon>Arachnida</taxon>
        <taxon>Araneae</taxon>
        <taxon>Araneomorphae</taxon>
        <taxon>Entelegynae</taxon>
        <taxon>Araneoidea</taxon>
        <taxon>Araneidae</taxon>
        <taxon>Araneus</taxon>
    </lineage>
</organism>
<dbReference type="EMBL" id="BGPR01044579">
    <property type="protein sequence ID" value="GBO21395.1"/>
    <property type="molecule type" value="Genomic_DNA"/>
</dbReference>
<gene>
    <name evidence="1" type="ORF">AVEN_19592_1</name>
</gene>
<comment type="caution">
    <text evidence="1">The sequence shown here is derived from an EMBL/GenBank/DDBJ whole genome shotgun (WGS) entry which is preliminary data.</text>
</comment>
<protein>
    <submittedName>
        <fullName evidence="1">Uncharacterized protein</fullName>
    </submittedName>
</protein>
<dbReference type="Proteomes" id="UP000499080">
    <property type="component" value="Unassembled WGS sequence"/>
</dbReference>
<accession>A0A4Y2V7W4</accession>
<name>A0A4Y2V7W4_ARAVE</name>
<proteinExistence type="predicted"/>